<reference evidence="1 2" key="1">
    <citation type="journal article" date="2022" name="DNA Res.">
        <title>Chromosomal-level genome assembly of the orchid tree Bauhinia variegata (Leguminosae; Cercidoideae) supports the allotetraploid origin hypothesis of Bauhinia.</title>
        <authorList>
            <person name="Zhong Y."/>
            <person name="Chen Y."/>
            <person name="Zheng D."/>
            <person name="Pang J."/>
            <person name="Liu Y."/>
            <person name="Luo S."/>
            <person name="Meng S."/>
            <person name="Qian L."/>
            <person name="Wei D."/>
            <person name="Dai S."/>
            <person name="Zhou R."/>
        </authorList>
    </citation>
    <scope>NUCLEOTIDE SEQUENCE [LARGE SCALE GENOMIC DNA]</scope>
    <source>
        <strain evidence="1">BV-YZ2020</strain>
    </source>
</reference>
<evidence type="ECO:0000313" key="1">
    <source>
        <dbReference type="EMBL" id="KAI4334235.1"/>
    </source>
</evidence>
<comment type="caution">
    <text evidence="1">The sequence shown here is derived from an EMBL/GenBank/DDBJ whole genome shotgun (WGS) entry which is preliminary data.</text>
</comment>
<name>A0ACB9NHQ8_BAUVA</name>
<sequence length="418" mass="46674">MYHHHQHQGKNIHSSSRMPIPSERHMFLQASNGSGDSGLVLSTDAKPRLKWTPDLHARFIEAVHQLGGADKATPKTVMKLMGIPGLTLYHLKSHLQKYRLSKNLLGQSNNVTPKISTTTGERLSETNATHMNNLSLGPQSNKDIHIGEALQMQIEVQRRLNEQLEVQRHLQLRIEAQGKYLQAVLEKAQETLGGQNLGVVGLEAAKVQLSELVSKVSSQCLNSSFSELKELPAFCLQQTQANQPTDCSMDSCLTSCEGAQKEQEIQTGGMGLRPFKGHTFMGRKEAIEAPILRNSELKWRDELKRNTFLTPLGNNAERRNYAVDRSPSNLSMSIGLEVETENGSNMYSERIILGREADGEFRDGNSRKAESMKSVDGKISQDYRLPYFASSRLDLNTREENDAATNCKQLDLNGFSWS</sequence>
<evidence type="ECO:0000313" key="2">
    <source>
        <dbReference type="Proteomes" id="UP000828941"/>
    </source>
</evidence>
<organism evidence="1 2">
    <name type="scientific">Bauhinia variegata</name>
    <name type="common">Purple orchid tree</name>
    <name type="synonym">Phanera variegata</name>
    <dbReference type="NCBI Taxonomy" id="167791"/>
    <lineage>
        <taxon>Eukaryota</taxon>
        <taxon>Viridiplantae</taxon>
        <taxon>Streptophyta</taxon>
        <taxon>Embryophyta</taxon>
        <taxon>Tracheophyta</taxon>
        <taxon>Spermatophyta</taxon>
        <taxon>Magnoliopsida</taxon>
        <taxon>eudicotyledons</taxon>
        <taxon>Gunneridae</taxon>
        <taxon>Pentapetalae</taxon>
        <taxon>rosids</taxon>
        <taxon>fabids</taxon>
        <taxon>Fabales</taxon>
        <taxon>Fabaceae</taxon>
        <taxon>Cercidoideae</taxon>
        <taxon>Cercideae</taxon>
        <taxon>Bauhiniinae</taxon>
        <taxon>Bauhinia</taxon>
    </lineage>
</organism>
<dbReference type="Proteomes" id="UP000828941">
    <property type="component" value="Chromosome 7"/>
</dbReference>
<proteinExistence type="predicted"/>
<dbReference type="EMBL" id="CM039432">
    <property type="protein sequence ID" value="KAI4334235.1"/>
    <property type="molecule type" value="Genomic_DNA"/>
</dbReference>
<accession>A0ACB9NHQ8</accession>
<keyword evidence="2" id="KW-1185">Reference proteome</keyword>
<protein>
    <submittedName>
        <fullName evidence="1">Uncharacterized protein</fullName>
    </submittedName>
</protein>
<gene>
    <name evidence="1" type="ORF">L6164_018951</name>
</gene>